<protein>
    <submittedName>
        <fullName evidence="1">Cytidylate kinase-like family</fullName>
    </submittedName>
</protein>
<proteinExistence type="predicted"/>
<dbReference type="EMBL" id="LT907978">
    <property type="protein sequence ID" value="SOB73550.1"/>
    <property type="molecule type" value="Genomic_DNA"/>
</dbReference>
<reference evidence="2" key="1">
    <citation type="submission" date="2017-09" db="EMBL/GenBank/DDBJ databases">
        <authorList>
            <person name="Shetty A S."/>
        </authorList>
    </citation>
    <scope>NUCLEOTIDE SEQUENCE [LARGE SCALE GENOMIC DNA]</scope>
</reference>
<keyword evidence="1" id="KW-0808">Transferase</keyword>
<sequence length="321" mass="36402">MKKTDEQERNIASRLYNLDKKVYETTGSTLGRVFPSSPSFALEKIIDSLKINREYFLKNEMTLIANMIGTIKDEEKSAPLKQEYDELEKDILAYNPAIILPHSIDNNDAVASRRFSSDNNLIICISRQFGTGGHTIGFELAQRLGIAYYDKEIIHLACDRMGLNSKEIVDYGIDSSGSSRGILSNLGKASKKFFSIQSDMLFFTQSNLICEMAAQESCIIMGRCADVVLTNNNIPHLSIFLSAPFKERVKYEMGIAACDYKTASAKVKTMDQERKNYYQYYTGRQWGYAGNYDLCVNTFFYGHDETIQVLYDMAELSCKKN</sequence>
<evidence type="ECO:0000313" key="1">
    <source>
        <dbReference type="EMBL" id="SOB73550.1"/>
    </source>
</evidence>
<accession>A0A285Q0M2</accession>
<gene>
    <name evidence="1" type="ORF">EHLA_2999</name>
</gene>
<name>A0A285Q0M2_9FIRM</name>
<keyword evidence="1" id="KW-0418">Kinase</keyword>
<keyword evidence="2" id="KW-1185">Reference proteome</keyword>
<dbReference type="AlphaFoldDB" id="A0A285Q0M2"/>
<dbReference type="Proteomes" id="UP000217549">
    <property type="component" value="Chromosome I"/>
</dbReference>
<evidence type="ECO:0000313" key="2">
    <source>
        <dbReference type="Proteomes" id="UP000217549"/>
    </source>
</evidence>
<organism evidence="1 2">
    <name type="scientific">Anaerobutyricum hallii</name>
    <dbReference type="NCBI Taxonomy" id="39488"/>
    <lineage>
        <taxon>Bacteria</taxon>
        <taxon>Bacillati</taxon>
        <taxon>Bacillota</taxon>
        <taxon>Clostridia</taxon>
        <taxon>Lachnospirales</taxon>
        <taxon>Lachnospiraceae</taxon>
        <taxon>Anaerobutyricum</taxon>
    </lineage>
</organism>
<dbReference type="InterPro" id="IPR027417">
    <property type="entry name" value="P-loop_NTPase"/>
</dbReference>
<dbReference type="KEGG" id="ehl:EHLA_2999"/>
<dbReference type="GO" id="GO:0016301">
    <property type="term" value="F:kinase activity"/>
    <property type="evidence" value="ECO:0007669"/>
    <property type="project" value="UniProtKB-KW"/>
</dbReference>
<dbReference type="STRING" id="39488.ERS852450_01439"/>
<dbReference type="Gene3D" id="3.40.50.300">
    <property type="entry name" value="P-loop containing nucleotide triphosphate hydrolases"/>
    <property type="match status" value="1"/>
</dbReference>
<dbReference type="RefSeq" id="WP_096241279.1">
    <property type="nucleotide sequence ID" value="NZ_LT907978.1"/>
</dbReference>
<dbReference type="Pfam" id="PF13189">
    <property type="entry name" value="Cytidylate_kin2"/>
    <property type="match status" value="1"/>
</dbReference>